<dbReference type="Gene3D" id="3.40.190.10">
    <property type="entry name" value="Periplasmic binding protein-like II"/>
    <property type="match status" value="2"/>
</dbReference>
<dbReference type="Proteomes" id="UP000603904">
    <property type="component" value="Unassembled WGS sequence"/>
</dbReference>
<feature type="chain" id="PRO_5047204070" evidence="1">
    <location>
        <begin position="20"/>
        <end position="430"/>
    </location>
</feature>
<organism evidence="2 3">
    <name type="scientific">Microbispora corallina</name>
    <dbReference type="NCBI Taxonomy" id="83302"/>
    <lineage>
        <taxon>Bacteria</taxon>
        <taxon>Bacillati</taxon>
        <taxon>Actinomycetota</taxon>
        <taxon>Actinomycetes</taxon>
        <taxon>Streptosporangiales</taxon>
        <taxon>Streptosporangiaceae</taxon>
        <taxon>Microbispora</taxon>
    </lineage>
</organism>
<proteinExistence type="predicted"/>
<dbReference type="InterPro" id="IPR050490">
    <property type="entry name" value="Bact_solute-bd_prot1"/>
</dbReference>
<accession>A0ABQ4FR92</accession>
<dbReference type="EMBL" id="BOOC01000001">
    <property type="protein sequence ID" value="GIH37311.1"/>
    <property type="molecule type" value="Genomic_DNA"/>
</dbReference>
<keyword evidence="1" id="KW-0732">Signal</keyword>
<dbReference type="PANTHER" id="PTHR43649">
    <property type="entry name" value="ARABINOSE-BINDING PROTEIN-RELATED"/>
    <property type="match status" value="1"/>
</dbReference>
<feature type="signal peptide" evidence="1">
    <location>
        <begin position="1"/>
        <end position="19"/>
    </location>
</feature>
<evidence type="ECO:0000313" key="2">
    <source>
        <dbReference type="EMBL" id="GIH37311.1"/>
    </source>
</evidence>
<dbReference type="RefSeq" id="WP_204055084.1">
    <property type="nucleotide sequence ID" value="NZ_BAAAGP010000001.1"/>
</dbReference>
<evidence type="ECO:0000313" key="3">
    <source>
        <dbReference type="Proteomes" id="UP000603904"/>
    </source>
</evidence>
<name>A0ABQ4FR92_9ACTN</name>
<gene>
    <name evidence="2" type="ORF">Mco01_03110</name>
</gene>
<reference evidence="2 3" key="1">
    <citation type="submission" date="2021-01" db="EMBL/GenBank/DDBJ databases">
        <title>Whole genome shotgun sequence of Microbispora corallina NBRC 16416.</title>
        <authorList>
            <person name="Komaki H."/>
            <person name="Tamura T."/>
        </authorList>
    </citation>
    <scope>NUCLEOTIDE SEQUENCE [LARGE SCALE GENOMIC DNA]</scope>
    <source>
        <strain evidence="2 3">NBRC 16416</strain>
    </source>
</reference>
<keyword evidence="3" id="KW-1185">Reference proteome</keyword>
<protein>
    <submittedName>
        <fullName evidence="2">ABC transporter substrate-binding protein</fullName>
    </submittedName>
</protein>
<dbReference type="PANTHER" id="PTHR43649:SF12">
    <property type="entry name" value="DIACETYLCHITOBIOSE BINDING PROTEIN DASA"/>
    <property type="match status" value="1"/>
</dbReference>
<dbReference type="PROSITE" id="PS51257">
    <property type="entry name" value="PROKAR_LIPOPROTEIN"/>
    <property type="match status" value="1"/>
</dbReference>
<dbReference type="Pfam" id="PF01547">
    <property type="entry name" value="SBP_bac_1"/>
    <property type="match status" value="1"/>
</dbReference>
<comment type="caution">
    <text evidence="2">The sequence shown here is derived from an EMBL/GenBank/DDBJ whole genome shotgun (WGS) entry which is preliminary data.</text>
</comment>
<dbReference type="SUPFAM" id="SSF53850">
    <property type="entry name" value="Periplasmic binding protein-like II"/>
    <property type="match status" value="1"/>
</dbReference>
<dbReference type="InterPro" id="IPR006059">
    <property type="entry name" value="SBP"/>
</dbReference>
<evidence type="ECO:0000256" key="1">
    <source>
        <dbReference type="SAM" id="SignalP"/>
    </source>
</evidence>
<sequence length="430" mass="45833">MRRILVLGTALTVAGGLSACSVGDQTGGGGQSGGSGASGSKEITFLVFETDNLTPKFWDDNIARVSKKVGVTVKKIVAPGDRTAYAKQLLASGQFPDVQIGLQDLPSFDNGGNLATFGDSELSQFLCPKCSAIKGRTVQLPANTQTWQVFYRKSLFQKAGISAPPKTYAELLADAAALKGKGIQPFVIGGNPSWGSSLPWTGTLTTDLYAADPEWMHQRREGSTKFDSPEFLKATQKFADLAAKGYLNKKDLGQSYDASQAAFLDGKGAMYPMGSWFAAASDASKAKDDIGIFAWPADDGSFHLPSFTGGGLSVNAKSPNVDLAKKFALAWQTDKDYLDTSAVADALFPAIKGYTLPAKDGTVFKAVYDLYREAVDQKATVPAFGWEQGDDGMIAGMPDKWNLTAQDIITGKKTPKQAAGYLDTEWDKSS</sequence>